<keyword evidence="3" id="KW-1185">Reference proteome</keyword>
<proteinExistence type="predicted"/>
<organism evidence="2 3">
    <name type="scientific">Apatococcus lobatus</name>
    <dbReference type="NCBI Taxonomy" id="904363"/>
    <lineage>
        <taxon>Eukaryota</taxon>
        <taxon>Viridiplantae</taxon>
        <taxon>Chlorophyta</taxon>
        <taxon>core chlorophytes</taxon>
        <taxon>Trebouxiophyceae</taxon>
        <taxon>Chlorellales</taxon>
        <taxon>Chlorellaceae</taxon>
        <taxon>Apatococcus</taxon>
    </lineage>
</organism>
<comment type="caution">
    <text evidence="2">The sequence shown here is derived from an EMBL/GenBank/DDBJ whole genome shotgun (WGS) entry which is preliminary data.</text>
</comment>
<sequence length="376" mass="41850">MPLTPASRGVTHRRAVRTPMPEGGAAGGPHAPAQPGSSRRGCDSARERARESSAAVLTVPLDGVHAAFGESSSRALPEARTHRSRAPCASMLCHKHQTKPREPHLPPCTRCLQENSCCSAEADDLLLKTDNHTLCDLAQHGCQYDFRWCWNHRQLPLNSAVDRFLCAEHLADQLRKEQLFPSVINSKCAEELCFDRATPEPGKNRLHGCATHQTVPYSTTRAIWTPKRQALVTALQRAGMHGKEVSITEALEVPGIRRVYKTWEGIDNAIVDMSLTERKRTDHPSGDGSPTVRRVWSVNGPRRCSHVAGHRQCGVPSQGSPLCPLHAHRAVAEPMLVTVLLVLKKRSDHADRDFYTLLRNWKMSDQRDFLNSCLWF</sequence>
<dbReference type="Proteomes" id="UP001438707">
    <property type="component" value="Unassembled WGS sequence"/>
</dbReference>
<reference evidence="2 3" key="1">
    <citation type="journal article" date="2024" name="Nat. Commun.">
        <title>Phylogenomics reveals the evolutionary origins of lichenization in chlorophyte algae.</title>
        <authorList>
            <person name="Puginier C."/>
            <person name="Libourel C."/>
            <person name="Otte J."/>
            <person name="Skaloud P."/>
            <person name="Haon M."/>
            <person name="Grisel S."/>
            <person name="Petersen M."/>
            <person name="Berrin J.G."/>
            <person name="Delaux P.M."/>
            <person name="Dal Grande F."/>
            <person name="Keller J."/>
        </authorList>
    </citation>
    <scope>NUCLEOTIDE SEQUENCE [LARGE SCALE GENOMIC DNA]</scope>
    <source>
        <strain evidence="2 3">SAG 2145</strain>
    </source>
</reference>
<gene>
    <name evidence="2" type="ORF">WJX74_005396</name>
</gene>
<name>A0AAW1RC07_9CHLO</name>
<feature type="compositionally biased region" description="Low complexity" evidence="1">
    <location>
        <begin position="19"/>
        <end position="36"/>
    </location>
</feature>
<evidence type="ECO:0000256" key="1">
    <source>
        <dbReference type="SAM" id="MobiDB-lite"/>
    </source>
</evidence>
<evidence type="ECO:0000313" key="2">
    <source>
        <dbReference type="EMBL" id="KAK9831158.1"/>
    </source>
</evidence>
<dbReference type="EMBL" id="JALJOS010000014">
    <property type="protein sequence ID" value="KAK9831158.1"/>
    <property type="molecule type" value="Genomic_DNA"/>
</dbReference>
<protein>
    <submittedName>
        <fullName evidence="2">Uncharacterized protein</fullName>
    </submittedName>
</protein>
<accession>A0AAW1RC07</accession>
<feature type="compositionally biased region" description="Basic and acidic residues" evidence="1">
    <location>
        <begin position="40"/>
        <end position="51"/>
    </location>
</feature>
<feature type="region of interest" description="Disordered" evidence="1">
    <location>
        <begin position="1"/>
        <end position="53"/>
    </location>
</feature>
<dbReference type="AlphaFoldDB" id="A0AAW1RC07"/>
<evidence type="ECO:0000313" key="3">
    <source>
        <dbReference type="Proteomes" id="UP001438707"/>
    </source>
</evidence>